<evidence type="ECO:0008006" key="3">
    <source>
        <dbReference type="Google" id="ProtNLM"/>
    </source>
</evidence>
<gene>
    <name evidence="1" type="ORF">SAMN05216588_1347</name>
</gene>
<evidence type="ECO:0000313" key="2">
    <source>
        <dbReference type="Proteomes" id="UP000198606"/>
    </source>
</evidence>
<name>A0A1G8QA04_9GAMM</name>
<organism evidence="1 2">
    <name type="scientific">Phytopseudomonas flavescens</name>
    <dbReference type="NCBI Taxonomy" id="29435"/>
    <lineage>
        <taxon>Bacteria</taxon>
        <taxon>Pseudomonadati</taxon>
        <taxon>Pseudomonadota</taxon>
        <taxon>Gammaproteobacteria</taxon>
        <taxon>Pseudomonadales</taxon>
        <taxon>Pseudomonadaceae</taxon>
        <taxon>Phytopseudomonas</taxon>
    </lineage>
</organism>
<evidence type="ECO:0000313" key="1">
    <source>
        <dbReference type="EMBL" id="SDJ01624.1"/>
    </source>
</evidence>
<reference evidence="1 2" key="1">
    <citation type="submission" date="2016-10" db="EMBL/GenBank/DDBJ databases">
        <authorList>
            <person name="de Groot N.N."/>
        </authorList>
    </citation>
    <scope>NUCLEOTIDE SEQUENCE [LARGE SCALE GENOMIC DNA]</scope>
    <source>
        <strain evidence="1 2">LMG 18387</strain>
    </source>
</reference>
<dbReference type="Proteomes" id="UP000198606">
    <property type="component" value="Unassembled WGS sequence"/>
</dbReference>
<accession>A0A1G8QA04</accession>
<dbReference type="AlphaFoldDB" id="A0A1G8QA04"/>
<protein>
    <recommendedName>
        <fullName evidence="3">DNA binding domain-containing protein, excisionase family</fullName>
    </recommendedName>
</protein>
<sequence>MEQSGIVGFDTQGNPERVNDLRDAPFCSKHVFAKLLGIDVITEDVVRGWIESGTVPTAKIGRHRVINLHRIRRDMERGKTVFCAGDYGQGSEGDSPTAEITCGTGNQVVTAAMGTGSAIESTVTDVQRGRL</sequence>
<proteinExistence type="predicted"/>
<dbReference type="EMBL" id="FNDG01000034">
    <property type="protein sequence ID" value="SDJ01624.1"/>
    <property type="molecule type" value="Genomic_DNA"/>
</dbReference>
<dbReference type="STRING" id="29435.SAMN05216588_1347"/>